<dbReference type="AlphaFoldDB" id="A0A367RND9"/>
<accession>A0A367RND9</accession>
<protein>
    <submittedName>
        <fullName evidence="1">Uncharacterized protein</fullName>
    </submittedName>
</protein>
<gene>
    <name evidence="1" type="ORF">A6770_14755</name>
</gene>
<organism evidence="1 2">
    <name type="scientific">Nostoc minutum NIES-26</name>
    <dbReference type="NCBI Taxonomy" id="1844469"/>
    <lineage>
        <taxon>Bacteria</taxon>
        <taxon>Bacillati</taxon>
        <taxon>Cyanobacteriota</taxon>
        <taxon>Cyanophyceae</taxon>
        <taxon>Nostocales</taxon>
        <taxon>Nostocaceae</taxon>
        <taxon>Nostoc</taxon>
    </lineage>
</organism>
<sequence>MQRQQEVMTTDYKPCLICDRLALVSAQPAPPLDGTTISRLGIVTLTTSKGTVVWKNFGIANLPGTGDFGTKVDGVLAEYNNVDPVASTGIFAGATGIVFSTGFTKYNQQGYPIGFFGDVRGKVYIPDNADKR</sequence>
<comment type="caution">
    <text evidence="1">The sequence shown here is derived from an EMBL/GenBank/DDBJ whole genome shotgun (WGS) entry which is preliminary data.</text>
</comment>
<name>A0A367RND9_9NOSO</name>
<dbReference type="Proteomes" id="UP000252107">
    <property type="component" value="Unassembled WGS sequence"/>
</dbReference>
<dbReference type="EMBL" id="LXQD01000120">
    <property type="protein sequence ID" value="RCJ37381.1"/>
    <property type="molecule type" value="Genomic_DNA"/>
</dbReference>
<reference evidence="1" key="1">
    <citation type="submission" date="2016-04" db="EMBL/GenBank/DDBJ databases">
        <authorList>
            <person name="Tabuchi Yagui T.R."/>
        </authorList>
    </citation>
    <scope>NUCLEOTIDE SEQUENCE [LARGE SCALE GENOMIC DNA]</scope>
    <source>
        <strain evidence="1">NIES-26</strain>
    </source>
</reference>
<proteinExistence type="predicted"/>
<evidence type="ECO:0000313" key="1">
    <source>
        <dbReference type="EMBL" id="RCJ37381.1"/>
    </source>
</evidence>
<evidence type="ECO:0000313" key="2">
    <source>
        <dbReference type="Proteomes" id="UP000252107"/>
    </source>
</evidence>
<keyword evidence="2" id="KW-1185">Reference proteome</keyword>